<gene>
    <name evidence="1" type="ORF">EVAR_90623_1</name>
</gene>
<reference evidence="1 2" key="1">
    <citation type="journal article" date="2019" name="Commun. Biol.">
        <title>The bagworm genome reveals a unique fibroin gene that provides high tensile strength.</title>
        <authorList>
            <person name="Kono N."/>
            <person name="Nakamura H."/>
            <person name="Ohtoshi R."/>
            <person name="Tomita M."/>
            <person name="Numata K."/>
            <person name="Arakawa K."/>
        </authorList>
    </citation>
    <scope>NUCLEOTIDE SEQUENCE [LARGE SCALE GENOMIC DNA]</scope>
</reference>
<proteinExistence type="predicted"/>
<dbReference type="AlphaFoldDB" id="A0A4C1ZV49"/>
<sequence length="244" mass="27966">MQDLKTRVLRAGTKDRERALRRACACACAYTDDDTILNRLKTKLFSVRRNRRREELVVWKISCPSVAPPSERVSLGLGAPRLHFDAPFEILNLRNRDDPYIQKLGPERAISFNSRTLIQTHKQLKIRKFKCIYYLLECTTSQLLKTAKETDTLVNLAGRRACQGSTPTHPGRKATHFTGKPPSLFRVRVTAKSYCYYREAIRIIFALIRLHDGDATRRPRLGWRRNGPPLTAKLASLGDRFDVS</sequence>
<protein>
    <submittedName>
        <fullName evidence="1">Uncharacterized protein</fullName>
    </submittedName>
</protein>
<organism evidence="1 2">
    <name type="scientific">Eumeta variegata</name>
    <name type="common">Bagworm moth</name>
    <name type="synonym">Eumeta japonica</name>
    <dbReference type="NCBI Taxonomy" id="151549"/>
    <lineage>
        <taxon>Eukaryota</taxon>
        <taxon>Metazoa</taxon>
        <taxon>Ecdysozoa</taxon>
        <taxon>Arthropoda</taxon>
        <taxon>Hexapoda</taxon>
        <taxon>Insecta</taxon>
        <taxon>Pterygota</taxon>
        <taxon>Neoptera</taxon>
        <taxon>Endopterygota</taxon>
        <taxon>Lepidoptera</taxon>
        <taxon>Glossata</taxon>
        <taxon>Ditrysia</taxon>
        <taxon>Tineoidea</taxon>
        <taxon>Psychidae</taxon>
        <taxon>Oiketicinae</taxon>
        <taxon>Eumeta</taxon>
    </lineage>
</organism>
<dbReference type="Proteomes" id="UP000299102">
    <property type="component" value="Unassembled WGS sequence"/>
</dbReference>
<comment type="caution">
    <text evidence="1">The sequence shown here is derived from an EMBL/GenBank/DDBJ whole genome shotgun (WGS) entry which is preliminary data.</text>
</comment>
<evidence type="ECO:0000313" key="2">
    <source>
        <dbReference type="Proteomes" id="UP000299102"/>
    </source>
</evidence>
<keyword evidence="2" id="KW-1185">Reference proteome</keyword>
<dbReference type="EMBL" id="BGZK01002130">
    <property type="protein sequence ID" value="GBP90974.1"/>
    <property type="molecule type" value="Genomic_DNA"/>
</dbReference>
<accession>A0A4C1ZV49</accession>
<name>A0A4C1ZV49_EUMVA</name>
<evidence type="ECO:0000313" key="1">
    <source>
        <dbReference type="EMBL" id="GBP90974.1"/>
    </source>
</evidence>